<feature type="signal peptide" evidence="1">
    <location>
        <begin position="1"/>
        <end position="24"/>
    </location>
</feature>
<reference evidence="2" key="1">
    <citation type="journal article" date="2014" name="BMC Genomics">
        <title>Characterizing the developmental transcriptome of the oriental fruit fly, Bactrocera dorsalis (Diptera: Tephritidae) through comparative genomic analysis with Drosophila melanogaster utilizing modENCODE datasets.</title>
        <authorList>
            <person name="Geib S.M."/>
            <person name="Calla B."/>
            <person name="Hall B."/>
            <person name="Hou S."/>
            <person name="Manoukis N.C."/>
        </authorList>
    </citation>
    <scope>NUCLEOTIDE SEQUENCE</scope>
    <source>
        <strain evidence="2">Punador</strain>
    </source>
</reference>
<evidence type="ECO:0000313" key="3">
    <source>
        <dbReference type="Proteomes" id="UP001652620"/>
    </source>
</evidence>
<feature type="chain" id="PRO_5044537827" evidence="1">
    <location>
        <begin position="25"/>
        <end position="103"/>
    </location>
</feature>
<dbReference type="Proteomes" id="UP001652620">
    <property type="component" value="Chromosome 4"/>
</dbReference>
<dbReference type="GeneID" id="105230414"/>
<gene>
    <name evidence="4" type="primary">LOC105230414</name>
</gene>
<reference evidence="4" key="2">
    <citation type="submission" date="2022-04" db="UniProtKB">
        <authorList>
            <consortium name="RefSeq"/>
        </authorList>
    </citation>
    <scope>IDENTIFICATION</scope>
    <source>
        <strain evidence="4">Punador</strain>
    </source>
</reference>
<evidence type="ECO:0000313" key="4">
    <source>
        <dbReference type="RefSeq" id="XP_011209473.1"/>
    </source>
</evidence>
<keyword evidence="3" id="KW-1185">Reference proteome</keyword>
<dbReference type="EMBL" id="GAKP01003262">
    <property type="protein sequence ID" value="JAC55690.1"/>
    <property type="molecule type" value="Transcribed_RNA"/>
</dbReference>
<sequence length="103" mass="11333">MKTTEFICVLVLLVVLCSPHASSAKSCSYTSLTAGPQVVTYDAATDKSVEYVDYGTNTNGICVQRARCSREYVTQVIKCSDLRITCENRKLFEGEFPACCVKC</sequence>
<proteinExistence type="predicted"/>
<name>A0A034WNG9_BACDO</name>
<protein>
    <submittedName>
        <fullName evidence="4">uncharacterized protein LOC105230414</fullName>
    </submittedName>
</protein>
<dbReference type="RefSeq" id="XP_011209473.2">
    <property type="nucleotide sequence ID" value="XM_011211171.4"/>
</dbReference>
<evidence type="ECO:0000313" key="2">
    <source>
        <dbReference type="EMBL" id="JAC55690.1"/>
    </source>
</evidence>
<dbReference type="AlphaFoldDB" id="A0A034WNG9"/>
<keyword evidence="1" id="KW-0732">Signal</keyword>
<organism evidence="2">
    <name type="scientific">Bactrocera dorsalis</name>
    <name type="common">Oriental fruit fly</name>
    <name type="synonym">Dacus dorsalis</name>
    <dbReference type="NCBI Taxonomy" id="27457"/>
    <lineage>
        <taxon>Eukaryota</taxon>
        <taxon>Metazoa</taxon>
        <taxon>Ecdysozoa</taxon>
        <taxon>Arthropoda</taxon>
        <taxon>Hexapoda</taxon>
        <taxon>Insecta</taxon>
        <taxon>Pterygota</taxon>
        <taxon>Neoptera</taxon>
        <taxon>Endopterygota</taxon>
        <taxon>Diptera</taxon>
        <taxon>Brachycera</taxon>
        <taxon>Muscomorpha</taxon>
        <taxon>Tephritoidea</taxon>
        <taxon>Tephritidae</taxon>
        <taxon>Bactrocera</taxon>
        <taxon>Bactrocera</taxon>
    </lineage>
</organism>
<accession>A0A034WNG9</accession>
<dbReference type="RefSeq" id="XP_011209473.1">
    <property type="nucleotide sequence ID" value="XM_011211171.3"/>
</dbReference>
<dbReference type="OrthoDB" id="7937185at2759"/>
<evidence type="ECO:0000256" key="1">
    <source>
        <dbReference type="SAM" id="SignalP"/>
    </source>
</evidence>
<dbReference type="KEGG" id="bdr:105230414"/>